<gene>
    <name evidence="1" type="ORF">DFR58_13317</name>
</gene>
<name>A0A369ANH9_9FIRM</name>
<keyword evidence="2" id="KW-1185">Reference proteome</keyword>
<sequence>MSFEKMNSSLIQNGEIHRCGRAFRRMELGIIPKNKYEYINSFNDAISNTEKRITIIKLFNAKSTTYYAFCNGLCKDFERFPPAEQIRRGNLKCTMKKGYV</sequence>
<evidence type="ECO:0000313" key="1">
    <source>
        <dbReference type="EMBL" id="RCX09878.1"/>
    </source>
</evidence>
<accession>A0A369ANH9</accession>
<protein>
    <submittedName>
        <fullName evidence="1">Uncharacterized protein</fullName>
    </submittedName>
</protein>
<organism evidence="1 2">
    <name type="scientific">Anaerobacterium chartisolvens</name>
    <dbReference type="NCBI Taxonomy" id="1297424"/>
    <lineage>
        <taxon>Bacteria</taxon>
        <taxon>Bacillati</taxon>
        <taxon>Bacillota</taxon>
        <taxon>Clostridia</taxon>
        <taxon>Eubacteriales</taxon>
        <taxon>Oscillospiraceae</taxon>
        <taxon>Anaerobacterium</taxon>
    </lineage>
</organism>
<evidence type="ECO:0000313" key="2">
    <source>
        <dbReference type="Proteomes" id="UP000253034"/>
    </source>
</evidence>
<dbReference type="AlphaFoldDB" id="A0A369ANH9"/>
<dbReference type="RefSeq" id="WP_114299702.1">
    <property type="nucleotide sequence ID" value="NZ_QPJT01000033.1"/>
</dbReference>
<comment type="caution">
    <text evidence="1">The sequence shown here is derived from an EMBL/GenBank/DDBJ whole genome shotgun (WGS) entry which is preliminary data.</text>
</comment>
<dbReference type="Proteomes" id="UP000253034">
    <property type="component" value="Unassembled WGS sequence"/>
</dbReference>
<reference evidence="1 2" key="1">
    <citation type="submission" date="2018-07" db="EMBL/GenBank/DDBJ databases">
        <title>Genomic Encyclopedia of Type Strains, Phase IV (KMG-IV): sequencing the most valuable type-strain genomes for metagenomic binning, comparative biology and taxonomic classification.</title>
        <authorList>
            <person name="Goeker M."/>
        </authorList>
    </citation>
    <scope>NUCLEOTIDE SEQUENCE [LARGE SCALE GENOMIC DNA]</scope>
    <source>
        <strain evidence="1 2">DSM 27016</strain>
    </source>
</reference>
<proteinExistence type="predicted"/>
<dbReference type="OrthoDB" id="9810775at2"/>
<dbReference type="EMBL" id="QPJT01000033">
    <property type="protein sequence ID" value="RCX09878.1"/>
    <property type="molecule type" value="Genomic_DNA"/>
</dbReference>